<dbReference type="EMBL" id="DF142996">
    <property type="protein sequence ID" value="GAA49917.1"/>
    <property type="molecule type" value="Genomic_DNA"/>
</dbReference>
<dbReference type="GO" id="GO:0005524">
    <property type="term" value="F:ATP binding"/>
    <property type="evidence" value="ECO:0007669"/>
    <property type="project" value="UniProtKB-KW"/>
</dbReference>
<sequence length="164" mass="18369">MAPISSGISKSIFKPRRAVNLAAFNVRTLKEAGQQGPRKVRTNRLATERLADPDVRRTYQNRLLGSLPNIPLSDVNSYWAEIASLHSAGNLACGTAPPSARKHWISDRTVVLLRSRRNISADPEHNPVIGIIRRQVKLSVRVDREVWWTRKAKEMEEAQKAGNA</sequence>
<reference evidence="1" key="1">
    <citation type="journal article" date="2011" name="Genome Biol.">
        <title>The draft genome of the carcinogenic human liver fluke Clonorchis sinensis.</title>
        <authorList>
            <person name="Wang X."/>
            <person name="Chen W."/>
            <person name="Huang Y."/>
            <person name="Sun J."/>
            <person name="Men J."/>
            <person name="Liu H."/>
            <person name="Luo F."/>
            <person name="Guo L."/>
            <person name="Lv X."/>
            <person name="Deng C."/>
            <person name="Zhou C."/>
            <person name="Fan Y."/>
            <person name="Li X."/>
            <person name="Huang L."/>
            <person name="Hu Y."/>
            <person name="Liang C."/>
            <person name="Hu X."/>
            <person name="Xu J."/>
            <person name="Yu X."/>
        </authorList>
    </citation>
    <scope>NUCLEOTIDE SEQUENCE [LARGE SCALE GENOMIC DNA]</scope>
    <source>
        <strain evidence="1">Henan</strain>
    </source>
</reference>
<keyword evidence="2" id="KW-1185">Reference proteome</keyword>
<organism evidence="1 2">
    <name type="scientific">Clonorchis sinensis</name>
    <name type="common">Chinese liver fluke</name>
    <dbReference type="NCBI Taxonomy" id="79923"/>
    <lineage>
        <taxon>Eukaryota</taxon>
        <taxon>Metazoa</taxon>
        <taxon>Spiralia</taxon>
        <taxon>Lophotrochozoa</taxon>
        <taxon>Platyhelminthes</taxon>
        <taxon>Trematoda</taxon>
        <taxon>Digenea</taxon>
        <taxon>Opisthorchiida</taxon>
        <taxon>Opisthorchiata</taxon>
        <taxon>Opisthorchiidae</taxon>
        <taxon>Clonorchis</taxon>
    </lineage>
</organism>
<evidence type="ECO:0000313" key="1">
    <source>
        <dbReference type="EMBL" id="GAA49917.1"/>
    </source>
</evidence>
<name>G7YAD3_CLOSI</name>
<dbReference type="Proteomes" id="UP000008909">
    <property type="component" value="Unassembled WGS sequence"/>
</dbReference>
<reference key="2">
    <citation type="submission" date="2011-10" db="EMBL/GenBank/DDBJ databases">
        <title>The genome and transcriptome sequence of Clonorchis sinensis provide insights into the carcinogenic liver fluke.</title>
        <authorList>
            <person name="Wang X."/>
            <person name="Huang Y."/>
            <person name="Chen W."/>
            <person name="Liu H."/>
            <person name="Guo L."/>
            <person name="Chen Y."/>
            <person name="Luo F."/>
            <person name="Zhou W."/>
            <person name="Sun J."/>
            <person name="Mao Q."/>
            <person name="Liang P."/>
            <person name="Zhou C."/>
            <person name="Tian Y."/>
            <person name="Men J."/>
            <person name="Lv X."/>
            <person name="Huang L."/>
            <person name="Zhou J."/>
            <person name="Hu Y."/>
            <person name="Li R."/>
            <person name="Zhang F."/>
            <person name="Lei H."/>
            <person name="Li X."/>
            <person name="Hu X."/>
            <person name="Liang C."/>
            <person name="Xu J."/>
            <person name="Wu Z."/>
            <person name="Yu X."/>
        </authorList>
    </citation>
    <scope>NUCLEOTIDE SEQUENCE</scope>
    <source>
        <strain>Henan</strain>
    </source>
</reference>
<accession>G7YAD3</accession>
<proteinExistence type="predicted"/>
<protein>
    <submittedName>
        <fullName evidence="1">ATP-binding cassette transporter</fullName>
    </submittedName>
</protein>
<gene>
    <name evidence="1" type="ORF">CLF_103778</name>
</gene>
<keyword evidence="1" id="KW-0067">ATP-binding</keyword>
<evidence type="ECO:0000313" key="2">
    <source>
        <dbReference type="Proteomes" id="UP000008909"/>
    </source>
</evidence>
<keyword evidence="1" id="KW-0547">Nucleotide-binding</keyword>
<dbReference type="AlphaFoldDB" id="G7YAD3"/>